<feature type="domain" description="NmrA-like" evidence="3">
    <location>
        <begin position="7"/>
        <end position="250"/>
    </location>
</feature>
<organism evidence="4 5">
    <name type="scientific">Marasmius oreades</name>
    <name type="common">fairy-ring Marasmius</name>
    <dbReference type="NCBI Taxonomy" id="181124"/>
    <lineage>
        <taxon>Eukaryota</taxon>
        <taxon>Fungi</taxon>
        <taxon>Dikarya</taxon>
        <taxon>Basidiomycota</taxon>
        <taxon>Agaricomycotina</taxon>
        <taxon>Agaricomycetes</taxon>
        <taxon>Agaricomycetidae</taxon>
        <taxon>Agaricales</taxon>
        <taxon>Marasmiineae</taxon>
        <taxon>Marasmiaceae</taxon>
        <taxon>Marasmius</taxon>
    </lineage>
</organism>
<reference evidence="4" key="1">
    <citation type="journal article" date="2021" name="Genome Biol. Evol.">
        <title>The assembled and annotated genome of the fairy-ring fungus Marasmius oreades.</title>
        <authorList>
            <person name="Hiltunen M."/>
            <person name="Ament-Velasquez S.L."/>
            <person name="Johannesson H."/>
        </authorList>
    </citation>
    <scope>NUCLEOTIDE SEQUENCE</scope>
    <source>
        <strain evidence="4">03SP1</strain>
    </source>
</reference>
<dbReference type="RefSeq" id="XP_043008194.1">
    <property type="nucleotide sequence ID" value="XM_043152911.1"/>
</dbReference>
<dbReference type="Proteomes" id="UP001049176">
    <property type="component" value="Chromosome 5"/>
</dbReference>
<sequence length="340" mass="37333">MSEPTIEKKVILVTGATGRQGRSFINALTASTDSGPRYHVLALTRNSKQPSAKGITSEHVAVVQGNLDAPESIRKIFENQKNEGQAIWGVFCVLAFPGLGVNADGEEKQGKMMADLSLEFGISFFVFSSVERGGEGADDTMMDDRLAKIRIENHVKQLGTKGLKWSILRPGFFMENYEGTLGAITFGVLKAGLKPTTTVQLIAIDDIGHVAAGIFNDASSFESQVVVVVGDICDTLQQEKAYQDVVGRPMPSIPALLARALISLNSQTKGLIFDMERVHSARSSETAGGEYYMQLDRAKRAYPHMKSFAEWCRSREDRRTSRREKNWNGVSLGKLLKGRQ</sequence>
<keyword evidence="2" id="KW-0521">NADP</keyword>
<comment type="similarity">
    <text evidence="1">Belongs to the NmrA-type oxidoreductase family.</text>
</comment>
<dbReference type="InterPro" id="IPR036291">
    <property type="entry name" value="NAD(P)-bd_dom_sf"/>
</dbReference>
<evidence type="ECO:0000259" key="3">
    <source>
        <dbReference type="Pfam" id="PF05368"/>
    </source>
</evidence>
<dbReference type="KEGG" id="more:E1B28_008125"/>
<evidence type="ECO:0000313" key="4">
    <source>
        <dbReference type="EMBL" id="KAG7091724.1"/>
    </source>
</evidence>
<dbReference type="InterPro" id="IPR051164">
    <property type="entry name" value="NmrA-like_oxidored"/>
</dbReference>
<dbReference type="InterPro" id="IPR008030">
    <property type="entry name" value="NmrA-like"/>
</dbReference>
<comment type="caution">
    <text evidence="4">The sequence shown here is derived from an EMBL/GenBank/DDBJ whole genome shotgun (WGS) entry which is preliminary data.</text>
</comment>
<name>A0A9P7RXW4_9AGAR</name>
<gene>
    <name evidence="4" type="ORF">E1B28_008125</name>
</gene>
<evidence type="ECO:0000256" key="2">
    <source>
        <dbReference type="ARBA" id="ARBA00022857"/>
    </source>
</evidence>
<protein>
    <recommendedName>
        <fullName evidence="3">NmrA-like domain-containing protein</fullName>
    </recommendedName>
</protein>
<dbReference type="GO" id="GO:0005634">
    <property type="term" value="C:nucleus"/>
    <property type="evidence" value="ECO:0007669"/>
    <property type="project" value="TreeGrafter"/>
</dbReference>
<dbReference type="PANTHER" id="PTHR42748:SF7">
    <property type="entry name" value="NMRA LIKE REDOX SENSOR 1-RELATED"/>
    <property type="match status" value="1"/>
</dbReference>
<dbReference type="Gene3D" id="3.90.25.10">
    <property type="entry name" value="UDP-galactose 4-epimerase, domain 1"/>
    <property type="match status" value="1"/>
</dbReference>
<keyword evidence="5" id="KW-1185">Reference proteome</keyword>
<dbReference type="GeneID" id="66077201"/>
<dbReference type="Pfam" id="PF05368">
    <property type="entry name" value="NmrA"/>
    <property type="match status" value="1"/>
</dbReference>
<dbReference type="EMBL" id="CM032185">
    <property type="protein sequence ID" value="KAG7091724.1"/>
    <property type="molecule type" value="Genomic_DNA"/>
</dbReference>
<dbReference type="PANTHER" id="PTHR42748">
    <property type="entry name" value="NITROGEN METABOLITE REPRESSION PROTEIN NMRA FAMILY MEMBER"/>
    <property type="match status" value="1"/>
</dbReference>
<proteinExistence type="inferred from homology"/>
<evidence type="ECO:0000313" key="5">
    <source>
        <dbReference type="Proteomes" id="UP001049176"/>
    </source>
</evidence>
<accession>A0A9P7RXW4</accession>
<evidence type="ECO:0000256" key="1">
    <source>
        <dbReference type="ARBA" id="ARBA00006328"/>
    </source>
</evidence>
<dbReference type="Gene3D" id="3.40.50.720">
    <property type="entry name" value="NAD(P)-binding Rossmann-like Domain"/>
    <property type="match status" value="1"/>
</dbReference>
<dbReference type="AlphaFoldDB" id="A0A9P7RXW4"/>
<dbReference type="SUPFAM" id="SSF51735">
    <property type="entry name" value="NAD(P)-binding Rossmann-fold domains"/>
    <property type="match status" value="1"/>
</dbReference>
<dbReference type="OrthoDB" id="9997102at2759"/>